<organism evidence="2 3">
    <name type="scientific">Bacteroides faecichinchillae</name>
    <dbReference type="NCBI Taxonomy" id="871325"/>
    <lineage>
        <taxon>Bacteria</taxon>
        <taxon>Pseudomonadati</taxon>
        <taxon>Bacteroidota</taxon>
        <taxon>Bacteroidia</taxon>
        <taxon>Bacteroidales</taxon>
        <taxon>Bacteroidaceae</taxon>
        <taxon>Bacteroides</taxon>
    </lineage>
</organism>
<dbReference type="RefSeq" id="WP_008672551.1">
    <property type="nucleotide sequence ID" value="NZ_FQVD01000014.1"/>
</dbReference>
<feature type="compositionally biased region" description="Basic residues" evidence="1">
    <location>
        <begin position="405"/>
        <end position="416"/>
    </location>
</feature>
<reference evidence="2 3" key="1">
    <citation type="submission" date="2016-11" db="EMBL/GenBank/DDBJ databases">
        <authorList>
            <person name="Jaros S."/>
            <person name="Januszkiewicz K."/>
            <person name="Wedrychowicz H."/>
        </authorList>
    </citation>
    <scope>NUCLEOTIDE SEQUENCE [LARGE SCALE GENOMIC DNA]</scope>
    <source>
        <strain evidence="2 3">DSM 26883</strain>
    </source>
</reference>
<accession>A0A1M5A799</accession>
<dbReference type="STRING" id="871325.SAMN05444349_11494"/>
<evidence type="ECO:0000256" key="1">
    <source>
        <dbReference type="SAM" id="MobiDB-lite"/>
    </source>
</evidence>
<keyword evidence="3" id="KW-1185">Reference proteome</keyword>
<evidence type="ECO:0000313" key="2">
    <source>
        <dbReference type="EMBL" id="SHF26150.1"/>
    </source>
</evidence>
<dbReference type="AlphaFoldDB" id="A0A1M5A799"/>
<evidence type="ECO:0000313" key="3">
    <source>
        <dbReference type="Proteomes" id="UP000184436"/>
    </source>
</evidence>
<dbReference type="Proteomes" id="UP000184436">
    <property type="component" value="Unassembled WGS sequence"/>
</dbReference>
<feature type="region of interest" description="Disordered" evidence="1">
    <location>
        <begin position="369"/>
        <end position="416"/>
    </location>
</feature>
<feature type="compositionally biased region" description="Basic and acidic residues" evidence="1">
    <location>
        <begin position="393"/>
        <end position="404"/>
    </location>
</feature>
<protein>
    <recommendedName>
        <fullName evidence="4">Relaxase/Mobilisation nuclease domain-containing protein</fullName>
    </recommendedName>
</protein>
<dbReference type="EMBL" id="FQVD01000014">
    <property type="protein sequence ID" value="SHF26150.1"/>
    <property type="molecule type" value="Genomic_DNA"/>
</dbReference>
<gene>
    <name evidence="2" type="ORF">SAMN05444349_11494</name>
</gene>
<dbReference type="OrthoDB" id="3035232at2"/>
<name>A0A1M5A799_9BACE</name>
<evidence type="ECO:0008006" key="4">
    <source>
        <dbReference type="Google" id="ProtNLM"/>
    </source>
</evidence>
<sequence>MIGKAKSISHGINDIRYITGESRNKKHPERIFHVKDNLLLPGLDATGIWDSMQLTLAKSKRVKNSVIRIEVSPAPEHTKDFGINDWQKLWDDFIDEFDNIELLDKNGRTYSPKTNLKGSKGSVWLHEESKSGIPHLHGAFCRIDELGRINNDHDIHARAQRAAERVALKRGWTTAAEVRGTNIGQVNRDCMETLRSMEHWSWDEYEALLRNKGYEIWKLQDGRNVLRGYVLKKGNARYKASELGKGRNLMATKLESTWKKLHTVPVPAKQIPPAAVVTRPVPVTVKGTAASTPRPARAQGSEPTADYTFYQSGSTSYTIGTDGDNRRYFIPEKVMEVFDDEFDYREVANHKDLTDLAVALFVGIMSAQAAPSGGGGDSNGLPWGRDKDEDELERARRCAREAARRIGKKPRTGRKR</sequence>
<proteinExistence type="predicted"/>